<feature type="domain" description="Protein NO VEIN C-terminal" evidence="2">
    <location>
        <begin position="1411"/>
        <end position="1496"/>
    </location>
</feature>
<dbReference type="PANTHER" id="PTHR32387">
    <property type="entry name" value="WU:FJ29H11"/>
    <property type="match status" value="1"/>
</dbReference>
<dbReference type="eggNOG" id="COG3170">
    <property type="taxonomic scope" value="Bacteria"/>
</dbReference>
<dbReference type="PANTHER" id="PTHR32387:SF0">
    <property type="entry name" value="PROTEIN NO VEIN"/>
    <property type="match status" value="1"/>
</dbReference>
<dbReference type="SUPFAM" id="SSF55874">
    <property type="entry name" value="ATPase domain of HSP90 chaperone/DNA topoisomerase II/histidine kinase"/>
    <property type="match status" value="1"/>
</dbReference>
<dbReference type="Pfam" id="PF25794">
    <property type="entry name" value="SACS"/>
    <property type="match status" value="1"/>
</dbReference>
<dbReference type="InterPro" id="IPR058210">
    <property type="entry name" value="SACS/Nov_dom"/>
</dbReference>
<keyword evidence="5" id="KW-1185">Reference proteome</keyword>
<feature type="region of interest" description="Disordered" evidence="1">
    <location>
        <begin position="1219"/>
        <end position="1400"/>
    </location>
</feature>
<name>I4W2J0_9GAMM</name>
<dbReference type="EMBL" id="AJXT01000015">
    <property type="protein sequence ID" value="EIL93681.1"/>
    <property type="molecule type" value="Genomic_DNA"/>
</dbReference>
<sequence>MMLGDINFEMKNRIIMTNVAGKRSPREVVAKIRSLFLLDVESESDYVKEGALNLQTQYNEALRLLSVELYSKKSHFVLELIQNADDNRYELGTTPQLTFEVTSNRLVVVNNEIGFRDENIEAICKVGASSKPKEKSGYIGEKGIGFKSVFTVSDAPEIHSNGFHIKFDRTVEGNLLGYIVPQWCEPPEEVRPNCTTIILPASKNYSFGADTLAALDARLLLFLNTLRQLTLDYDNDRVTYRRVDSEEVSRLTAEREKTSGELASEEMRYVRVSSRFAMDEAHADQEKRAGIGQSTVVLAFPIDAGGAAKPEPSSNVFAFLPIRQMGFKFSIQGDFILSASREEILTDRPWNRFLRDQIATVFSSAVEVFKKSEGLALSYLKYVPDEHEVVDPFFRTVRKSIIAKLSGVECLRSASGVWKRPGELLRAEKTFRALFPSKLVIELTDFDYVDAKILGSVELLRALGVTDVGPKLVVDVLREKAWFQAQPLAWRAKFYAYVADNRESLTAVGLLQAPCLPISDGSCVVPSQLEVFFPLSRRKKYGFESELVFVDNELYEEAAKHSKHVVELFSAMKVRSDVPYDLISSHILPTHASDAWTESEDKAIVGHLRYVKDKLKDYLDGALVAGKSEQQAYQALRDGIRVGTKQQEAEGLWIFRRVGELYLSKEYRPDFSIESFLGDQIAAEKLVSPSYLTDKPKDPIQEADSWRQFFTALGVRLTPAVESDGAGWKCSAELQLLLDSSNSAIRKVTLECMDSAWESYAKRMSFQFVIRRAVHQAPTRFAESLRATRAPTKKRTTVALSESYYPTPELSSLLGDAIPYVDARMSEAMLDDCHVTRQVDAKALVKRLTQMKEESAVSPKRVQAIYRALDDRFWHSDAAFIKNSFEIDRLIQVKGLGEEWFGIDEISWRQSSAFLDSLYPPVHGRYRDFSKFFTEKLGVPKELPVATRVGALERLSEVADAGERKAEALAIYQRANGALRQRFGQEVKAPEWLEMFEDQDVYINHRGEMVANDEFLFANDDPFLAALFSEDDELSFIGIPSEEVPRLSRLFDMAGVSKLSESVSIKVGNGDLGVVDEELTLRIRSSVHFFARVLYSKATAAFDQALNDGRFADLKEFEVAEVPQVELVVSLGDRERETTTDIARSQNRILYRTGTRSVEDKVAEELSRFLVSSADLADTLARILMGGSVDVIEDFLEVRHIGALPSDLRKVLFTAPGQAVEEDEFENEEGSPPNDADANAGIEVTSGGEQPAADLDPGPNVPSSNALAGSQASNAATSTQYSTLPPADSGGSRIPSDAALGAMPPRSAGIAARSSADPTSLDTDSSAGLMTSAGTGRRPPSQGNGDESKRGAGTTYPPPKKSLAGKPKRGESTPPRTRGGRLLSYVAGPGDADKPNPEDDPVKIAARKATERAAVDYFMTTQAGRWKSLTEMPPNNPGFDVKALTDDGQDEFIEIKGQSGAWTEEGVALTPNELMAASQKGNSYWLCVVEYAHDDKRRQLHLVRNLYSLIQQFRFDVGWKSAAETDAAALLKPEKDLYIDMSSEGRGRIMSVRRKGQFFNLHVILDDGRQVNKLYNPAKMTLSKELVWQG</sequence>
<dbReference type="Gene3D" id="3.30.565.10">
    <property type="entry name" value="Histidine kinase-like ATPase, C-terminal domain"/>
    <property type="match status" value="1"/>
</dbReference>
<dbReference type="Proteomes" id="UP000003226">
    <property type="component" value="Unassembled WGS sequence"/>
</dbReference>
<feature type="compositionally biased region" description="Acidic residues" evidence="1">
    <location>
        <begin position="1220"/>
        <end position="1229"/>
    </location>
</feature>
<reference evidence="4 5" key="1">
    <citation type="journal article" date="2012" name="J. Bacteriol.">
        <title>Genome sequences for six rhodanobacter strains, isolated from soils and the terrestrial subsurface, with variable denitrification capabilities.</title>
        <authorList>
            <person name="Kostka J.E."/>
            <person name="Green S.J."/>
            <person name="Rishishwar L."/>
            <person name="Prakash O."/>
            <person name="Katz L.S."/>
            <person name="Marino-Ramirez L."/>
            <person name="Jordan I.K."/>
            <person name="Munk C."/>
            <person name="Ivanova N."/>
            <person name="Mikhailova N."/>
            <person name="Watson D.B."/>
            <person name="Brown S.D."/>
            <person name="Palumbo A.V."/>
            <person name="Brooks S.C."/>
        </authorList>
    </citation>
    <scope>NUCLEOTIDE SEQUENCE [LARGE SCALE GENOMIC DNA]</scope>
    <source>
        <strain evidence="4 5">B39</strain>
    </source>
</reference>
<evidence type="ECO:0000313" key="5">
    <source>
        <dbReference type="Proteomes" id="UP000003226"/>
    </source>
</evidence>
<feature type="compositionally biased region" description="Polar residues" evidence="1">
    <location>
        <begin position="1316"/>
        <end position="1334"/>
    </location>
</feature>
<organism evidence="4 5">
    <name type="scientific">Rhodanobacter spathiphylli B39</name>
    <dbReference type="NCBI Taxonomy" id="1163407"/>
    <lineage>
        <taxon>Bacteria</taxon>
        <taxon>Pseudomonadati</taxon>
        <taxon>Pseudomonadota</taxon>
        <taxon>Gammaproteobacteria</taxon>
        <taxon>Lysobacterales</taxon>
        <taxon>Rhodanobacteraceae</taxon>
        <taxon>Rhodanobacter</taxon>
    </lineage>
</organism>
<protein>
    <submittedName>
        <fullName evidence="4">Uncharacterized protein</fullName>
    </submittedName>
</protein>
<comment type="caution">
    <text evidence="4">The sequence shown here is derived from an EMBL/GenBank/DDBJ whole genome shotgun (WGS) entry which is preliminary data.</text>
</comment>
<evidence type="ECO:0000256" key="1">
    <source>
        <dbReference type="SAM" id="MobiDB-lite"/>
    </source>
</evidence>
<dbReference type="PATRIC" id="fig|1163407.3.peg.1513"/>
<dbReference type="OrthoDB" id="9802640at2"/>
<dbReference type="InterPro" id="IPR052957">
    <property type="entry name" value="Auxin_embryo_med"/>
</dbReference>
<dbReference type="STRING" id="1163407.UU7_07556"/>
<proteinExistence type="predicted"/>
<feature type="compositionally biased region" description="Basic and acidic residues" evidence="1">
    <location>
        <begin position="1391"/>
        <end position="1400"/>
    </location>
</feature>
<evidence type="ECO:0000313" key="4">
    <source>
        <dbReference type="EMBL" id="EIL93681.1"/>
    </source>
</evidence>
<dbReference type="InterPro" id="IPR024975">
    <property type="entry name" value="NOV_C"/>
</dbReference>
<feature type="compositionally biased region" description="Polar residues" evidence="1">
    <location>
        <begin position="1261"/>
        <end position="1283"/>
    </location>
</feature>
<dbReference type="RefSeq" id="WP_007806980.1">
    <property type="nucleotide sequence ID" value="NZ_AJXT01000015.1"/>
</dbReference>
<dbReference type="Pfam" id="PF13020">
    <property type="entry name" value="NOV_C"/>
    <property type="match status" value="1"/>
</dbReference>
<feature type="domain" description="Sacsin/Nov" evidence="3">
    <location>
        <begin position="70"/>
        <end position="167"/>
    </location>
</feature>
<gene>
    <name evidence="4" type="ORF">UU7_07556</name>
</gene>
<accession>I4W2J0</accession>
<evidence type="ECO:0000259" key="2">
    <source>
        <dbReference type="Pfam" id="PF13020"/>
    </source>
</evidence>
<evidence type="ECO:0000259" key="3">
    <source>
        <dbReference type="Pfam" id="PF25794"/>
    </source>
</evidence>
<dbReference type="NCBIfam" id="NF047352">
    <property type="entry name" value="P_loop_sacsin"/>
    <property type="match status" value="1"/>
</dbReference>
<dbReference type="InterPro" id="IPR036890">
    <property type="entry name" value="HATPase_C_sf"/>
</dbReference>